<dbReference type="AlphaFoldDB" id="A0A663DP18"/>
<dbReference type="Pfam" id="PF00617">
    <property type="entry name" value="RasGEF"/>
    <property type="match status" value="1"/>
</dbReference>
<dbReference type="PRINTS" id="PR00401">
    <property type="entry name" value="SH2DOMAIN"/>
</dbReference>
<evidence type="ECO:0000259" key="8">
    <source>
        <dbReference type="PROSITE" id="PS50105"/>
    </source>
</evidence>
<dbReference type="PANTHER" id="PTHR14247:SF10">
    <property type="entry name" value="BREAST CANCER ANTI-ESTROGEN RESISTANCE PROTEIN 3"/>
    <property type="match status" value="1"/>
</dbReference>
<evidence type="ECO:0000256" key="4">
    <source>
        <dbReference type="PROSITE-ProRule" id="PRU00191"/>
    </source>
</evidence>
<dbReference type="GO" id="GO:0005085">
    <property type="term" value="F:guanyl-nucleotide exchange factor activity"/>
    <property type="evidence" value="ECO:0007669"/>
    <property type="project" value="UniProtKB-KW"/>
</dbReference>
<evidence type="ECO:0000313" key="9">
    <source>
        <dbReference type="Ensembl" id="ENSACCP00020001606.1"/>
    </source>
</evidence>
<dbReference type="Gene3D" id="3.30.505.10">
    <property type="entry name" value="SH2 domain"/>
    <property type="match status" value="1"/>
</dbReference>
<evidence type="ECO:0000256" key="5">
    <source>
        <dbReference type="SAM" id="MobiDB-lite"/>
    </source>
</evidence>
<dbReference type="SMART" id="SM00147">
    <property type="entry name" value="RasGEF"/>
    <property type="match status" value="1"/>
</dbReference>
<dbReference type="SMART" id="SM00454">
    <property type="entry name" value="SAM"/>
    <property type="match status" value="1"/>
</dbReference>
<dbReference type="InterPro" id="IPR051853">
    <property type="entry name" value="SH2-Ras-GEF_adapter"/>
</dbReference>
<gene>
    <name evidence="9" type="primary">BCAR3</name>
</gene>
<keyword evidence="2 4" id="KW-0727">SH2 domain</keyword>
<feature type="domain" description="SH2" evidence="6">
    <location>
        <begin position="225"/>
        <end position="324"/>
    </location>
</feature>
<dbReference type="InterPro" id="IPR036860">
    <property type="entry name" value="SH2_dom_sf"/>
</dbReference>
<keyword evidence="1 3" id="KW-0344">Guanine-nucleotide releasing factor</keyword>
<name>A0A663DP18_AQUCH</name>
<dbReference type="GeneTree" id="ENSGT00940000154130"/>
<feature type="region of interest" description="Disordered" evidence="5">
    <location>
        <begin position="362"/>
        <end position="391"/>
    </location>
</feature>
<dbReference type="Ensembl" id="ENSACCT00020001656.1">
    <property type="protein sequence ID" value="ENSACCP00020001606.1"/>
    <property type="gene ID" value="ENSACCG00020001116.1"/>
</dbReference>
<keyword evidence="10" id="KW-1185">Reference proteome</keyword>
<dbReference type="InterPro" id="IPR001660">
    <property type="entry name" value="SAM"/>
</dbReference>
<dbReference type="SMART" id="SM00252">
    <property type="entry name" value="SH2"/>
    <property type="match status" value="1"/>
</dbReference>
<organism evidence="9 10">
    <name type="scientific">Aquila chrysaetos chrysaetos</name>
    <dbReference type="NCBI Taxonomy" id="223781"/>
    <lineage>
        <taxon>Eukaryota</taxon>
        <taxon>Metazoa</taxon>
        <taxon>Chordata</taxon>
        <taxon>Craniata</taxon>
        <taxon>Vertebrata</taxon>
        <taxon>Euteleostomi</taxon>
        <taxon>Archelosauria</taxon>
        <taxon>Archosauria</taxon>
        <taxon>Dinosauria</taxon>
        <taxon>Saurischia</taxon>
        <taxon>Theropoda</taxon>
        <taxon>Coelurosauria</taxon>
        <taxon>Aves</taxon>
        <taxon>Neognathae</taxon>
        <taxon>Neoaves</taxon>
        <taxon>Telluraves</taxon>
        <taxon>Accipitrimorphae</taxon>
        <taxon>Accipitriformes</taxon>
        <taxon>Accipitridae</taxon>
        <taxon>Accipitrinae</taxon>
        <taxon>Aquila</taxon>
    </lineage>
</organism>
<dbReference type="FunFam" id="3.30.505.10:FF:000013">
    <property type="entry name" value="SH2 domain-containing protein 3C isoform X1"/>
    <property type="match status" value="1"/>
</dbReference>
<evidence type="ECO:0000256" key="3">
    <source>
        <dbReference type="PROSITE-ProRule" id="PRU00168"/>
    </source>
</evidence>
<dbReference type="SUPFAM" id="SSF48366">
    <property type="entry name" value="Ras GEF"/>
    <property type="match status" value="1"/>
</dbReference>
<evidence type="ECO:0000259" key="6">
    <source>
        <dbReference type="PROSITE" id="PS50001"/>
    </source>
</evidence>
<evidence type="ECO:0000256" key="1">
    <source>
        <dbReference type="ARBA" id="ARBA00022658"/>
    </source>
</evidence>
<feature type="domain" description="SAM" evidence="8">
    <location>
        <begin position="1"/>
        <end position="63"/>
    </location>
</feature>
<evidence type="ECO:0000259" key="7">
    <source>
        <dbReference type="PROSITE" id="PS50009"/>
    </source>
</evidence>
<dbReference type="Pfam" id="PF00536">
    <property type="entry name" value="SAM_1"/>
    <property type="match status" value="1"/>
</dbReference>
<dbReference type="CDD" id="cd10337">
    <property type="entry name" value="SH2_BCAR3"/>
    <property type="match status" value="1"/>
</dbReference>
<evidence type="ECO:0000313" key="10">
    <source>
        <dbReference type="Proteomes" id="UP000472275"/>
    </source>
</evidence>
<reference evidence="9" key="1">
    <citation type="submission" date="2025-08" db="UniProtKB">
        <authorList>
            <consortium name="Ensembl"/>
        </authorList>
    </citation>
    <scope>IDENTIFICATION</scope>
</reference>
<sequence>MKYLPISNWLTQLGLAEYCAHFEQYDGIEDLLHLTEVDLRKMGIENQVHRTHIIYNILLLQEVEKKKEPKMIAAGKFSSLPRNGPVNHQFSLAASMDLLTTKPSPTEHRSDSFQDISIHGTLPRKKKGTIPTRSCDMFSHMGTLAYTRTQRQQPPFVQDVIEEYPPQNGKSNKLHVRDQNILDPTLEYVKFSRERQVMDNSPEKLKKELEEELQLSSEDLRSHAWYHGRIPRQVAEGLVQRDGDFLIRDSLSSPGNFVLTCQWKNTSQHFKINRTVLRLNEAYCRVQYQFELESFDSIPGLVRYYVGNRTPISKQSGAIIFQPINRTVPLRCLEEKYGVTPIRQKEPNIPEGKTETAKRLSLGISSMQSPEQSIPRGNLLRNKEKSGSQPASLDHVLEKRFPLKAHQSESYLLIGSRQPSRLPEADADSCPSSPAFRTGSEPSLRPTVVQKVTSESQVGEALRGSDSQLCPKPPPKPSKAPLMKPPDSPLASHSSEGHYCELSPARDPAATKQHLCQKSSYVEQLTRKERGTHSFRNSGTNYLILEDDPTMNSADPLEASTGMAEEDGIFSAPVFETVSSFKPNDFESKLLPAENKPLETSMLRRVKELFTNNNPKIIAQHILRMDCKVARILDVSEEMRRIMGVNSGLELITLPYGHQLRLDLIERHNTMAIGIAVDILGCTGNLEDRAATLNRIIQVAVELKDSLGDLYAFSAIMKALEMPQVTRLEQTWTSLRHHYTQTAIMYEKQLKPFSKALHEGQEEWNKTVSAPQNNVTVPLLMPLITLMERQAVVFEGMDLWESSDQSCEIMLKHLAIARQIAQNAEMYSLTAEQMLEGFQPDEEMSEIFKTEFQMRLLWGSKGAQVNQNERYEKFSQILTALSRKLEPPPVKQVAETILYL</sequence>
<dbReference type="PROSITE" id="PS50105">
    <property type="entry name" value="SAM_DOMAIN"/>
    <property type="match status" value="1"/>
</dbReference>
<feature type="domain" description="Ras-GEF" evidence="7">
    <location>
        <begin position="614"/>
        <end position="888"/>
    </location>
</feature>
<dbReference type="GO" id="GO:0007264">
    <property type="term" value="P:small GTPase-mediated signal transduction"/>
    <property type="evidence" value="ECO:0007669"/>
    <property type="project" value="InterPro"/>
</dbReference>
<feature type="compositionally biased region" description="Polar residues" evidence="5">
    <location>
        <begin position="363"/>
        <end position="372"/>
    </location>
</feature>
<dbReference type="PROSITE" id="PS50001">
    <property type="entry name" value="SH2"/>
    <property type="match status" value="1"/>
</dbReference>
<dbReference type="InterPro" id="IPR013761">
    <property type="entry name" value="SAM/pointed_sf"/>
</dbReference>
<dbReference type="Gene3D" id="1.10.150.50">
    <property type="entry name" value="Transcription Factor, Ets-1"/>
    <property type="match status" value="1"/>
</dbReference>
<dbReference type="PROSITE" id="PS50009">
    <property type="entry name" value="RASGEF_CAT"/>
    <property type="match status" value="1"/>
</dbReference>
<feature type="region of interest" description="Disordered" evidence="5">
    <location>
        <begin position="417"/>
        <end position="498"/>
    </location>
</feature>
<dbReference type="SUPFAM" id="SSF47769">
    <property type="entry name" value="SAM/Pointed domain"/>
    <property type="match status" value="1"/>
</dbReference>
<dbReference type="CDD" id="cd09487">
    <property type="entry name" value="SAM_superfamily"/>
    <property type="match status" value="1"/>
</dbReference>
<reference evidence="9" key="2">
    <citation type="submission" date="2025-09" db="UniProtKB">
        <authorList>
            <consortium name="Ensembl"/>
        </authorList>
    </citation>
    <scope>IDENTIFICATION</scope>
</reference>
<proteinExistence type="predicted"/>
<dbReference type="InterPro" id="IPR036964">
    <property type="entry name" value="RASGEF_cat_dom_sf"/>
</dbReference>
<dbReference type="GO" id="GO:0001784">
    <property type="term" value="F:phosphotyrosine residue binding"/>
    <property type="evidence" value="ECO:0007669"/>
    <property type="project" value="InterPro"/>
</dbReference>
<dbReference type="InterPro" id="IPR023578">
    <property type="entry name" value="Ras_GEF_dom_sf"/>
</dbReference>
<dbReference type="Proteomes" id="UP000472275">
    <property type="component" value="Chromosome 12"/>
</dbReference>
<dbReference type="PANTHER" id="PTHR14247">
    <property type="entry name" value="BREAST CANCER ANTI-ESTROGEN RESISTANCE PROTEIN 3 HOMOLOG-LIKE PROTEIN"/>
    <property type="match status" value="1"/>
</dbReference>
<dbReference type="Pfam" id="PF00017">
    <property type="entry name" value="SH2"/>
    <property type="match status" value="1"/>
</dbReference>
<accession>A0A663DP18</accession>
<dbReference type="SUPFAM" id="SSF55550">
    <property type="entry name" value="SH2 domain"/>
    <property type="match status" value="1"/>
</dbReference>
<evidence type="ECO:0000256" key="2">
    <source>
        <dbReference type="ARBA" id="ARBA00022999"/>
    </source>
</evidence>
<dbReference type="RefSeq" id="XP_029890126.1">
    <property type="nucleotide sequence ID" value="XM_030034266.2"/>
</dbReference>
<protein>
    <submittedName>
        <fullName evidence="9">BCAR3 adaptor protein, NSP family member</fullName>
    </submittedName>
</protein>
<dbReference type="CTD" id="8412"/>
<dbReference type="FunFam" id="1.10.840.10:FF:000007">
    <property type="entry name" value="SH2 domain containing 3C (Predicted)"/>
    <property type="match status" value="1"/>
</dbReference>
<dbReference type="InterPro" id="IPR001895">
    <property type="entry name" value="RASGEF_cat_dom"/>
</dbReference>
<dbReference type="InterPro" id="IPR044102">
    <property type="entry name" value="SH2_SHEP1/BCAR3/NSP1"/>
</dbReference>
<feature type="compositionally biased region" description="Pro residues" evidence="5">
    <location>
        <begin position="471"/>
        <end position="488"/>
    </location>
</feature>
<dbReference type="Gene3D" id="1.10.840.10">
    <property type="entry name" value="Ras guanine-nucleotide exchange factors catalytic domain"/>
    <property type="match status" value="1"/>
</dbReference>
<dbReference type="InterPro" id="IPR000980">
    <property type="entry name" value="SH2"/>
</dbReference>
<dbReference type="GeneID" id="115349682"/>